<dbReference type="SMART" id="SM00869">
    <property type="entry name" value="Autotransporter"/>
    <property type="match status" value="1"/>
</dbReference>
<evidence type="ECO:0000259" key="3">
    <source>
        <dbReference type="PROSITE" id="PS51208"/>
    </source>
</evidence>
<dbReference type="SUPFAM" id="SSF103515">
    <property type="entry name" value="Autotransporter"/>
    <property type="match status" value="1"/>
</dbReference>
<dbReference type="AlphaFoldDB" id="A0A497X4L5"/>
<proteinExistence type="predicted"/>
<comment type="caution">
    <text evidence="4">The sequence shown here is derived from an EMBL/GenBank/DDBJ whole genome shotgun (WGS) entry which is preliminary data.</text>
</comment>
<keyword evidence="5" id="KW-1185">Reference proteome</keyword>
<feature type="domain" description="Autotransporter" evidence="3">
    <location>
        <begin position="78"/>
        <end position="326"/>
    </location>
</feature>
<accession>A0A497X4L5</accession>
<dbReference type="InterPro" id="IPR036709">
    <property type="entry name" value="Autotransporte_beta_dom_sf"/>
</dbReference>
<dbReference type="EMBL" id="RCCE01000001">
    <property type="protein sequence ID" value="RLJ60142.1"/>
    <property type="molecule type" value="Genomic_DNA"/>
</dbReference>
<name>A0A497X4L5_9RHOB</name>
<feature type="region of interest" description="Disordered" evidence="1">
    <location>
        <begin position="63"/>
        <end position="83"/>
    </location>
</feature>
<feature type="signal peptide" evidence="2">
    <location>
        <begin position="1"/>
        <end position="29"/>
    </location>
</feature>
<organism evidence="4 5">
    <name type="scientific">Litoreibacter meonggei</name>
    <dbReference type="NCBI Taxonomy" id="1049199"/>
    <lineage>
        <taxon>Bacteria</taxon>
        <taxon>Pseudomonadati</taxon>
        <taxon>Pseudomonadota</taxon>
        <taxon>Alphaproteobacteria</taxon>
        <taxon>Rhodobacterales</taxon>
        <taxon>Roseobacteraceae</taxon>
        <taxon>Litoreibacter</taxon>
    </lineage>
</organism>
<protein>
    <submittedName>
        <fullName evidence="4">Autotransporter-like protein</fullName>
    </submittedName>
</protein>
<sequence>MITPEFARRTWIALPILVALLGAPLVANAQSTSNTIDSPRSEALGAVVGSDISDFRNAIAKRRSGTARPSVRQDDTSLTGGTAPSWGGISSAWTSVDTKRLSGTYSGNSTNLIFGADTIVGDSLIVGLIAGYNRSSVDLPSGQRVKADGFSVGPYFSARLSDSLSLDGFIGFGKPDYDIDGGQFSGDKTFGNLTLTGSIPLQRAELSPFISIASVREKLPAFSSVAPVVAYGATEIKSFVATIGTGVNYNPIDKGNLTYLPNAGIEIDYVRNDDGFGNVDSFTTPRLSGGVTIISDTGALNLGANVSRTSEGTTTVGASAAYFWQF</sequence>
<dbReference type="Pfam" id="PF03797">
    <property type="entry name" value="Autotransporter"/>
    <property type="match status" value="1"/>
</dbReference>
<gene>
    <name evidence="4" type="ORF">BCF46_0338</name>
</gene>
<evidence type="ECO:0000256" key="1">
    <source>
        <dbReference type="SAM" id="MobiDB-lite"/>
    </source>
</evidence>
<feature type="chain" id="PRO_5019866315" evidence="2">
    <location>
        <begin position="30"/>
        <end position="326"/>
    </location>
</feature>
<dbReference type="RefSeq" id="WP_170157834.1">
    <property type="nucleotide sequence ID" value="NZ_RCCE01000001.1"/>
</dbReference>
<dbReference type="PROSITE" id="PS51208">
    <property type="entry name" value="AUTOTRANSPORTER"/>
    <property type="match status" value="1"/>
</dbReference>
<dbReference type="InterPro" id="IPR005546">
    <property type="entry name" value="Autotransporte_beta"/>
</dbReference>
<evidence type="ECO:0000256" key="2">
    <source>
        <dbReference type="SAM" id="SignalP"/>
    </source>
</evidence>
<reference evidence="4 5" key="1">
    <citation type="submission" date="2018-10" db="EMBL/GenBank/DDBJ databases">
        <title>Genomic Encyclopedia of Archaeal and Bacterial Type Strains, Phase II (KMG-II): from individual species to whole genera.</title>
        <authorList>
            <person name="Goeker M."/>
        </authorList>
    </citation>
    <scope>NUCLEOTIDE SEQUENCE [LARGE SCALE GENOMIC DNA]</scope>
    <source>
        <strain evidence="4 5">DSM 29466</strain>
    </source>
</reference>
<dbReference type="Proteomes" id="UP000269157">
    <property type="component" value="Unassembled WGS sequence"/>
</dbReference>
<evidence type="ECO:0000313" key="5">
    <source>
        <dbReference type="Proteomes" id="UP000269157"/>
    </source>
</evidence>
<keyword evidence="2" id="KW-0732">Signal</keyword>
<dbReference type="Gene3D" id="2.40.128.130">
    <property type="entry name" value="Autotransporter beta-domain"/>
    <property type="match status" value="1"/>
</dbReference>
<evidence type="ECO:0000313" key="4">
    <source>
        <dbReference type="EMBL" id="RLJ60142.1"/>
    </source>
</evidence>